<protein>
    <submittedName>
        <fullName evidence="1">Uncharacterized protein</fullName>
    </submittedName>
</protein>
<organism evidence="1 2">
    <name type="scientific">Candidatus Stercoripulliclostridium pullicola</name>
    <dbReference type="NCBI Taxonomy" id="2840953"/>
    <lineage>
        <taxon>Bacteria</taxon>
        <taxon>Bacillati</taxon>
        <taxon>Bacillota</taxon>
        <taxon>Clostridia</taxon>
        <taxon>Eubacteriales</taxon>
        <taxon>Candidatus Stercoripulliclostridium</taxon>
    </lineage>
</organism>
<accession>A0A940DHD9</accession>
<feature type="non-terminal residue" evidence="1">
    <location>
        <position position="1"/>
    </location>
</feature>
<comment type="caution">
    <text evidence="1">The sequence shown here is derived from an EMBL/GenBank/DDBJ whole genome shotgun (WGS) entry which is preliminary data.</text>
</comment>
<evidence type="ECO:0000313" key="2">
    <source>
        <dbReference type="Proteomes" id="UP000727857"/>
    </source>
</evidence>
<proteinExistence type="predicted"/>
<sequence length="618" mass="69027">KSVLVGGGAKVNPVDVLTVAEKYAAIYAVNSSIDSSLETAEEEAYQEDLNRIMNAISAENVKEIVFAEETEAYFAKFFHDGEGCYVGNELDTDRVKIQVVYDNGEKSEAFIVPTGAYTTAFSSEASDDNSERTEDKNFVISFTENVTDKDGNVTEEAHTLTYDYKLVYPRDTREEAEEPTDYAEITIGDFDPISRYAKDSEIPDEIKAACRIRDIEQEYADAEKSGNKYKTEAYRVTVENIKNSYKTMEYFYKAQYESAVLSALQAEIYLKADNSAEAGGVISDAKIAEEYRYLYTTGKNSYGADAEANKDAFVTAIKNGLDTVYYYPAITDISDYYYVYQILFSFTDEMESFLEEAGDDEASIKEFTDYFLTILTTEPSNADYDAEKYDPEDENAVEPFGDEVLVKDVIAELETKLAEIYNGTSENKASEATELFLEYLYKYNDDPGIFNNAYGYLMTADPEDSGWVDAFNELGEAIFTYDNAALGGAGKVGNAFDADGHLAYSCSNYGVHLMMISSTPFAGVNDEELALGGTDAEIIAYLKSRVNPSTGKSLYETLRDGLKTENRTLKYNAFVSKVPEDIFERDEKNNLTVNEAVKGVIDINVKKIKKEIYEVYLG</sequence>
<name>A0A940DHD9_9FIRM</name>
<evidence type="ECO:0000313" key="1">
    <source>
        <dbReference type="EMBL" id="MBO8424489.1"/>
    </source>
</evidence>
<gene>
    <name evidence="1" type="ORF">IAB16_05675</name>
</gene>
<dbReference type="Proteomes" id="UP000727857">
    <property type="component" value="Unassembled WGS sequence"/>
</dbReference>
<reference evidence="1" key="1">
    <citation type="submission" date="2020-10" db="EMBL/GenBank/DDBJ databases">
        <authorList>
            <person name="Gilroy R."/>
        </authorList>
    </citation>
    <scope>NUCLEOTIDE SEQUENCE</scope>
    <source>
        <strain evidence="1">517</strain>
    </source>
</reference>
<reference evidence="1" key="2">
    <citation type="journal article" date="2021" name="PeerJ">
        <title>Extensive microbial diversity within the chicken gut microbiome revealed by metagenomics and culture.</title>
        <authorList>
            <person name="Gilroy R."/>
            <person name="Ravi A."/>
            <person name="Getino M."/>
            <person name="Pursley I."/>
            <person name="Horton D.L."/>
            <person name="Alikhan N.F."/>
            <person name="Baker D."/>
            <person name="Gharbi K."/>
            <person name="Hall N."/>
            <person name="Watson M."/>
            <person name="Adriaenssens E.M."/>
            <person name="Foster-Nyarko E."/>
            <person name="Jarju S."/>
            <person name="Secka A."/>
            <person name="Antonio M."/>
            <person name="Oren A."/>
            <person name="Chaudhuri R.R."/>
            <person name="La Ragione R."/>
            <person name="Hildebrand F."/>
            <person name="Pallen M.J."/>
        </authorList>
    </citation>
    <scope>NUCLEOTIDE SEQUENCE</scope>
    <source>
        <strain evidence="1">517</strain>
    </source>
</reference>
<dbReference type="AlphaFoldDB" id="A0A940DHD9"/>
<dbReference type="EMBL" id="JADINF010000143">
    <property type="protein sequence ID" value="MBO8424489.1"/>
    <property type="molecule type" value="Genomic_DNA"/>
</dbReference>